<feature type="region of interest" description="Disordered" evidence="5">
    <location>
        <begin position="1"/>
        <end position="41"/>
    </location>
</feature>
<dbReference type="InterPro" id="IPR027417">
    <property type="entry name" value="P-loop_NTPase"/>
</dbReference>
<evidence type="ECO:0000313" key="8">
    <source>
        <dbReference type="Proteomes" id="UP000695562"/>
    </source>
</evidence>
<dbReference type="InterPro" id="IPR003593">
    <property type="entry name" value="AAA+_ATPase"/>
</dbReference>
<dbReference type="Gene3D" id="3.40.50.300">
    <property type="entry name" value="P-loop containing nucleotide triphosphate hydrolases"/>
    <property type="match status" value="2"/>
</dbReference>
<keyword evidence="4" id="KW-0067">ATP-binding</keyword>
<dbReference type="InterPro" id="IPR047187">
    <property type="entry name" value="SF1_C_Upf1"/>
</dbReference>
<dbReference type="GO" id="GO:0016604">
    <property type="term" value="C:nuclear body"/>
    <property type="evidence" value="ECO:0007669"/>
    <property type="project" value="TreeGrafter"/>
</dbReference>
<keyword evidence="8" id="KW-1185">Reference proteome</keyword>
<evidence type="ECO:0000256" key="3">
    <source>
        <dbReference type="ARBA" id="ARBA00022806"/>
    </source>
</evidence>
<dbReference type="CDD" id="cd18808">
    <property type="entry name" value="SF1_C_Upf1"/>
    <property type="match status" value="1"/>
</dbReference>
<dbReference type="InterPro" id="IPR041677">
    <property type="entry name" value="DNA2/NAM7_AAA_11"/>
</dbReference>
<keyword evidence="2" id="KW-0378">Hydrolase</keyword>
<dbReference type="Pfam" id="PF13087">
    <property type="entry name" value="AAA_12"/>
    <property type="match status" value="1"/>
</dbReference>
<feature type="region of interest" description="Disordered" evidence="5">
    <location>
        <begin position="506"/>
        <end position="530"/>
    </location>
</feature>
<evidence type="ECO:0000256" key="4">
    <source>
        <dbReference type="ARBA" id="ARBA00022840"/>
    </source>
</evidence>
<comment type="caution">
    <text evidence="7">The sequence shown here is derived from an EMBL/GenBank/DDBJ whole genome shotgun (WGS) entry which is preliminary data.</text>
</comment>
<evidence type="ECO:0000256" key="1">
    <source>
        <dbReference type="ARBA" id="ARBA00022741"/>
    </source>
</evidence>
<evidence type="ECO:0000313" key="7">
    <source>
        <dbReference type="EMBL" id="KAF2074994.1"/>
    </source>
</evidence>
<feature type="domain" description="AAA+ ATPase" evidence="6">
    <location>
        <begin position="330"/>
        <end position="626"/>
    </location>
</feature>
<accession>A0A8J4PZA9</accession>
<dbReference type="SUPFAM" id="SSF52540">
    <property type="entry name" value="P-loop containing nucleoside triphosphate hydrolases"/>
    <property type="match status" value="1"/>
</dbReference>
<gene>
    <name evidence="7" type="ORF">CYY_003690</name>
</gene>
<evidence type="ECO:0000259" key="6">
    <source>
        <dbReference type="SMART" id="SM00382"/>
    </source>
</evidence>
<dbReference type="PANTHER" id="PTHR10887">
    <property type="entry name" value="DNA2/NAM7 HELICASE FAMILY"/>
    <property type="match status" value="1"/>
</dbReference>
<dbReference type="CDD" id="cd18042">
    <property type="entry name" value="DEXXQc_SETX"/>
    <property type="match status" value="1"/>
</dbReference>
<organism evidence="7 8">
    <name type="scientific">Polysphondylium violaceum</name>
    <dbReference type="NCBI Taxonomy" id="133409"/>
    <lineage>
        <taxon>Eukaryota</taxon>
        <taxon>Amoebozoa</taxon>
        <taxon>Evosea</taxon>
        <taxon>Eumycetozoa</taxon>
        <taxon>Dictyostelia</taxon>
        <taxon>Dictyosteliales</taxon>
        <taxon>Dictyosteliaceae</taxon>
        <taxon>Polysphondylium</taxon>
    </lineage>
</organism>
<keyword evidence="1" id="KW-0547">Nucleotide-binding</keyword>
<dbReference type="InterPro" id="IPR041679">
    <property type="entry name" value="DNA2/NAM7-like_C"/>
</dbReference>
<reference evidence="7" key="1">
    <citation type="submission" date="2020-01" db="EMBL/GenBank/DDBJ databases">
        <title>Development of genomics and gene disruption for Polysphondylium violaceum indicates a role for the polyketide synthase stlB in stalk morphogenesis.</title>
        <authorList>
            <person name="Narita B."/>
            <person name="Kawabe Y."/>
            <person name="Kin K."/>
            <person name="Saito T."/>
            <person name="Gibbs R."/>
            <person name="Kuspa A."/>
            <person name="Muzny D."/>
            <person name="Queller D."/>
            <person name="Richards S."/>
            <person name="Strassman J."/>
            <person name="Sucgang R."/>
            <person name="Worley K."/>
            <person name="Schaap P."/>
        </authorList>
    </citation>
    <scope>NUCLEOTIDE SEQUENCE</scope>
    <source>
        <strain evidence="7">QSvi11</strain>
    </source>
</reference>
<dbReference type="GO" id="GO:0004386">
    <property type="term" value="F:helicase activity"/>
    <property type="evidence" value="ECO:0007669"/>
    <property type="project" value="UniProtKB-KW"/>
</dbReference>
<evidence type="ECO:0000256" key="2">
    <source>
        <dbReference type="ARBA" id="ARBA00022801"/>
    </source>
</evidence>
<dbReference type="Proteomes" id="UP000695562">
    <property type="component" value="Unassembled WGS sequence"/>
</dbReference>
<feature type="region of interest" description="Disordered" evidence="5">
    <location>
        <begin position="164"/>
        <end position="199"/>
    </location>
</feature>
<dbReference type="GO" id="GO:0001147">
    <property type="term" value="F:transcription termination site sequence-specific DNA binding"/>
    <property type="evidence" value="ECO:0007669"/>
    <property type="project" value="TreeGrafter"/>
</dbReference>
<protein>
    <recommendedName>
        <fullName evidence="6">AAA+ ATPase domain-containing protein</fullName>
    </recommendedName>
</protein>
<dbReference type="SMART" id="SM00382">
    <property type="entry name" value="AAA"/>
    <property type="match status" value="1"/>
</dbReference>
<name>A0A8J4PZA9_9MYCE</name>
<proteinExistence type="predicted"/>
<sequence>MSTTKVASSTTNNNNNNNKSKLVRKGKKSPLSSPPNELAEVPKKLNQDQILDQFYKHILAWDVADLKPNPDRLKKVTVSFKDERDYIKTFEPLLFEECRAQLERSILEGEKDSESEPVQGRVRYISEAGEFLAVGLVLRETDMNMFHDNDLMMISLHHPNVVFGDDSKEETDDEDSAATAAATHVPDDDPNKVAADLKKKKKKNIPPSKFTLTEENRTLHLIGTVENFENGGIKVKFCLKNIQPNRERQMSMLLQYEVDWWITKLCNLSTLQREYSALYLTAQSNFIKTLLLADEEESGNIMTIPPALHDQFSSTYNPSQLGALTSALDGRNITLIQGPPGTGKTHVILGLISVLLHSTVVPKVPPKERGVYSSLELTMEDKINNWEISQPWFANTFENIRDDPALIDYTFEEKDEKRKRDLWKKLRDTGSVKGQTKKRRILLCAPSNGAVDEIVTRLIRDGLLNAEGRKYNPNIVRIGPGSHNDVETVSLEYMVRCRQQLMSANSAIPSSSASTAQATSGSSRSNQDSNSIRSIVLDEADIVATTLSFSGSSLLLKMVHGFDIVIIDEAAQAVETSTLIPIQHQCKKIVLVGDPKQLPATIISPLAIKHGYDQSLFQRLQEKNPPHMLNTQYRMHSRIRAFPSKHFYNDLLLDGPNIPARAMDYHNNPFFGPMVFFDLKHSFETKPGGGSVINEEECKMAFLLYQLILKTHPDEDFSGRIGIISPYRQQVLTLREYFKNYPGISIDTVDGFQGREREIIIFSCVRAPVEKGSGIGFLADQRRMNVALTRPRSSLLVIGNSTALSVNPDWNELLIHMQTDGCFIPVDENIEVTVSTFTNQELYDQLSSRGSAYAIPPPKSVEDLTKSNQKAALTNKRKKLPNNNSKKDKVEKEKGKEKEDGGAEKEDGVEKGKEKDSESQSETEKPKKKSKK</sequence>
<feature type="region of interest" description="Disordered" evidence="5">
    <location>
        <begin position="854"/>
        <end position="932"/>
    </location>
</feature>
<feature type="compositionally biased region" description="Basic and acidic residues" evidence="5">
    <location>
        <begin position="885"/>
        <end position="925"/>
    </location>
</feature>
<dbReference type="GO" id="GO:0005524">
    <property type="term" value="F:ATP binding"/>
    <property type="evidence" value="ECO:0007669"/>
    <property type="project" value="UniProtKB-KW"/>
</dbReference>
<dbReference type="InterPro" id="IPR045055">
    <property type="entry name" value="DNA2/NAM7-like"/>
</dbReference>
<dbReference type="OrthoDB" id="6513042at2759"/>
<dbReference type="Pfam" id="PF13086">
    <property type="entry name" value="AAA_11"/>
    <property type="match status" value="2"/>
</dbReference>
<dbReference type="GO" id="GO:0005694">
    <property type="term" value="C:chromosome"/>
    <property type="evidence" value="ECO:0007669"/>
    <property type="project" value="UniProtKB-ARBA"/>
</dbReference>
<feature type="compositionally biased region" description="Acidic residues" evidence="5">
    <location>
        <begin position="167"/>
        <end position="176"/>
    </location>
</feature>
<dbReference type="GO" id="GO:0016787">
    <property type="term" value="F:hydrolase activity"/>
    <property type="evidence" value="ECO:0007669"/>
    <property type="project" value="UniProtKB-KW"/>
</dbReference>
<dbReference type="EMBL" id="AJWJ01000119">
    <property type="protein sequence ID" value="KAF2074994.1"/>
    <property type="molecule type" value="Genomic_DNA"/>
</dbReference>
<feature type="compositionally biased region" description="Low complexity" evidence="5">
    <location>
        <begin position="1"/>
        <end position="20"/>
    </location>
</feature>
<feature type="compositionally biased region" description="Basic and acidic residues" evidence="5">
    <location>
        <begin position="185"/>
        <end position="197"/>
    </location>
</feature>
<keyword evidence="3" id="KW-0347">Helicase</keyword>
<dbReference type="GO" id="GO:0006369">
    <property type="term" value="P:termination of RNA polymerase II transcription"/>
    <property type="evidence" value="ECO:0007669"/>
    <property type="project" value="TreeGrafter"/>
</dbReference>
<dbReference type="FunFam" id="3.40.50.300:FF:000326">
    <property type="entry name" value="P-loop containing nucleoside triphosphate hydrolase"/>
    <property type="match status" value="1"/>
</dbReference>
<dbReference type="AlphaFoldDB" id="A0A8J4PZA9"/>
<dbReference type="PANTHER" id="PTHR10887:SF495">
    <property type="entry name" value="HELICASE SENATAXIN ISOFORM X1-RELATED"/>
    <property type="match status" value="1"/>
</dbReference>
<evidence type="ECO:0000256" key="5">
    <source>
        <dbReference type="SAM" id="MobiDB-lite"/>
    </source>
</evidence>